<feature type="domain" description="Reverse transcriptase" evidence="1">
    <location>
        <begin position="1"/>
        <end position="143"/>
    </location>
</feature>
<proteinExistence type="predicted"/>
<organism evidence="2">
    <name type="scientific">Nicotiana tabacum</name>
    <name type="common">Common tobacco</name>
    <dbReference type="NCBI Taxonomy" id="4097"/>
    <lineage>
        <taxon>Eukaryota</taxon>
        <taxon>Viridiplantae</taxon>
        <taxon>Streptophyta</taxon>
        <taxon>Embryophyta</taxon>
        <taxon>Tracheophyta</taxon>
        <taxon>Spermatophyta</taxon>
        <taxon>Magnoliopsida</taxon>
        <taxon>eudicotyledons</taxon>
        <taxon>Gunneridae</taxon>
        <taxon>Pentapetalae</taxon>
        <taxon>asterids</taxon>
        <taxon>lamiids</taxon>
        <taxon>Solanales</taxon>
        <taxon>Solanaceae</taxon>
        <taxon>Nicotianoideae</taxon>
        <taxon>Nicotianeae</taxon>
        <taxon>Nicotiana</taxon>
    </lineage>
</organism>
<dbReference type="AlphaFoldDB" id="A0A1S4AFP0"/>
<dbReference type="RefSeq" id="XP_016475288.1">
    <property type="nucleotide sequence ID" value="XM_016619802.1"/>
</dbReference>
<dbReference type="KEGG" id="nta:107796975"/>
<sequence>MTLLEFGMHVKFVQLIMECVTTVSYSLLLNGDVTAKFQGKKGLRQGNSMSPYLFVLVMEYLNMALKNLKVNPNFNYHPRWARNNITHICFADDLILCCRADKVSIKFLLDGYHFSKVSGLKANMEKSALYIVGVTREFKKMIL</sequence>
<dbReference type="PANTHER" id="PTHR33116">
    <property type="entry name" value="REVERSE TRANSCRIPTASE ZINC-BINDING DOMAIN-CONTAINING PROTEIN-RELATED-RELATED"/>
    <property type="match status" value="1"/>
</dbReference>
<gene>
    <name evidence="2" type="primary">LOC107796975</name>
</gene>
<dbReference type="SUPFAM" id="SSF56672">
    <property type="entry name" value="DNA/RNA polymerases"/>
    <property type="match status" value="1"/>
</dbReference>
<evidence type="ECO:0000259" key="1">
    <source>
        <dbReference type="PROSITE" id="PS50878"/>
    </source>
</evidence>
<dbReference type="STRING" id="4097.A0A1S4AFP0"/>
<dbReference type="Pfam" id="PF00078">
    <property type="entry name" value="RVT_1"/>
    <property type="match status" value="1"/>
</dbReference>
<reference evidence="2" key="1">
    <citation type="submission" date="2025-08" db="UniProtKB">
        <authorList>
            <consortium name="RefSeq"/>
        </authorList>
    </citation>
    <scope>IDENTIFICATION</scope>
</reference>
<name>A0A1S4AFP0_TOBAC</name>
<dbReference type="PaxDb" id="4097-A0A1S4AFP0"/>
<dbReference type="OMA" id="RWARNNI"/>
<dbReference type="InterPro" id="IPR000477">
    <property type="entry name" value="RT_dom"/>
</dbReference>
<accession>A0A1S4AFP0</accession>
<dbReference type="OrthoDB" id="1227408at2759"/>
<dbReference type="PROSITE" id="PS50878">
    <property type="entry name" value="RT_POL"/>
    <property type="match status" value="1"/>
</dbReference>
<dbReference type="PANTHER" id="PTHR33116:SF66">
    <property type="entry name" value="REVERSE TRANSCRIPTASE ZINC-BINDING DOMAIN-CONTAINING PROTEIN"/>
    <property type="match status" value="1"/>
</dbReference>
<protein>
    <recommendedName>
        <fullName evidence="1">Reverse transcriptase domain-containing protein</fullName>
    </recommendedName>
</protein>
<evidence type="ECO:0000313" key="2">
    <source>
        <dbReference type="RefSeq" id="XP_016475288.1"/>
    </source>
</evidence>
<dbReference type="InterPro" id="IPR043502">
    <property type="entry name" value="DNA/RNA_pol_sf"/>
</dbReference>